<evidence type="ECO:0000313" key="3">
    <source>
        <dbReference type="Proteomes" id="UP001195483"/>
    </source>
</evidence>
<name>A0AAE0VWD4_9BIVA</name>
<proteinExistence type="predicted"/>
<evidence type="ECO:0000256" key="1">
    <source>
        <dbReference type="SAM" id="MobiDB-lite"/>
    </source>
</evidence>
<evidence type="ECO:0000313" key="2">
    <source>
        <dbReference type="EMBL" id="KAK3592576.1"/>
    </source>
</evidence>
<dbReference type="Proteomes" id="UP001195483">
    <property type="component" value="Unassembled WGS sequence"/>
</dbReference>
<sequence>MSQNLKKAFIEHRKTRQVQQRANKLTQKLQALYGNIRPGAPLPRIRNILPQNPAYSWNHQTQGFFKKQTGRKVRLARDNQTPEPSKTHTKEELQELRQALDNFNTNQTNTHTSLNIFTEFEDIRTLPKGKQPIRGPPKGKTQKARQFPRGVTRPPRFTKATQINKIRTQPKENASTVSLTNKIKREK</sequence>
<accession>A0AAE0VWD4</accession>
<reference evidence="2" key="2">
    <citation type="journal article" date="2021" name="Genome Biol. Evol.">
        <title>Developing a high-quality reference genome for a parasitic bivalve with doubly uniparental inheritance (Bivalvia: Unionida).</title>
        <authorList>
            <person name="Smith C.H."/>
        </authorList>
    </citation>
    <scope>NUCLEOTIDE SEQUENCE</scope>
    <source>
        <strain evidence="2">CHS0354</strain>
        <tissue evidence="2">Mantle</tissue>
    </source>
</reference>
<keyword evidence="3" id="KW-1185">Reference proteome</keyword>
<feature type="region of interest" description="Disordered" evidence="1">
    <location>
        <begin position="127"/>
        <end position="187"/>
    </location>
</feature>
<protein>
    <submittedName>
        <fullName evidence="2">Uncharacterized protein</fullName>
    </submittedName>
</protein>
<organism evidence="2 3">
    <name type="scientific">Potamilus streckersoni</name>
    <dbReference type="NCBI Taxonomy" id="2493646"/>
    <lineage>
        <taxon>Eukaryota</taxon>
        <taxon>Metazoa</taxon>
        <taxon>Spiralia</taxon>
        <taxon>Lophotrochozoa</taxon>
        <taxon>Mollusca</taxon>
        <taxon>Bivalvia</taxon>
        <taxon>Autobranchia</taxon>
        <taxon>Heteroconchia</taxon>
        <taxon>Palaeoheterodonta</taxon>
        <taxon>Unionida</taxon>
        <taxon>Unionoidea</taxon>
        <taxon>Unionidae</taxon>
        <taxon>Ambleminae</taxon>
        <taxon>Lampsilini</taxon>
        <taxon>Potamilus</taxon>
    </lineage>
</organism>
<dbReference type="EMBL" id="JAEAOA010001154">
    <property type="protein sequence ID" value="KAK3592576.1"/>
    <property type="molecule type" value="Genomic_DNA"/>
</dbReference>
<dbReference type="AlphaFoldDB" id="A0AAE0VWD4"/>
<feature type="compositionally biased region" description="Polar residues" evidence="1">
    <location>
        <begin position="159"/>
        <end position="181"/>
    </location>
</feature>
<reference evidence="2" key="1">
    <citation type="journal article" date="2021" name="Genome Biol. Evol.">
        <title>A High-Quality Reference Genome for a Parasitic Bivalve with Doubly Uniparental Inheritance (Bivalvia: Unionida).</title>
        <authorList>
            <person name="Smith C.H."/>
        </authorList>
    </citation>
    <scope>NUCLEOTIDE SEQUENCE</scope>
    <source>
        <strain evidence="2">CHS0354</strain>
    </source>
</reference>
<reference evidence="2" key="3">
    <citation type="submission" date="2023-05" db="EMBL/GenBank/DDBJ databases">
        <authorList>
            <person name="Smith C.H."/>
        </authorList>
    </citation>
    <scope>NUCLEOTIDE SEQUENCE</scope>
    <source>
        <strain evidence="2">CHS0354</strain>
        <tissue evidence="2">Mantle</tissue>
    </source>
</reference>
<comment type="caution">
    <text evidence="2">The sequence shown here is derived from an EMBL/GenBank/DDBJ whole genome shotgun (WGS) entry which is preliminary data.</text>
</comment>
<gene>
    <name evidence="2" type="ORF">CHS0354_018843</name>
</gene>